<protein>
    <submittedName>
        <fullName evidence="2">Uncharacterized protein</fullName>
    </submittedName>
</protein>
<comment type="caution">
    <text evidence="2">The sequence shown here is derived from an EMBL/GenBank/DDBJ whole genome shotgun (WGS) entry which is preliminary data.</text>
</comment>
<accession>A0A2G8LIL9</accession>
<gene>
    <name evidence="2" type="ORF">BSL78_03008</name>
</gene>
<dbReference type="EMBL" id="MRZV01000066">
    <property type="protein sequence ID" value="PIK60103.1"/>
    <property type="molecule type" value="Genomic_DNA"/>
</dbReference>
<keyword evidence="3" id="KW-1185">Reference proteome</keyword>
<sequence length="248" mass="26617">MAYNEHVIVVLGLLILFAGIPSNGSPTEKKRQKRHVEGASGASIPDVSAMLQSQSQIQSAYFLGQCLMCPPGPQGPPGQQGVMAGSHYTHAGGAADYLCLSKDPIFNSPTAGFQYNTYLYGVEYETGSSQLYPNLQNFEAPCAVCLAPSKSIALILPGGISVQIIHRAGWTVYSLPMPAGRHWRLEYKGFIMSQHHSHPRTMHVCVDGDAEGISRTHGDHNGALLYIVEATCATGGGLPCPPYTEDMK</sequence>
<dbReference type="PANTHER" id="PTHR24024:SF18">
    <property type="entry name" value="SHORT-CHAIN COLLAGEN C4-LIKE"/>
    <property type="match status" value="1"/>
</dbReference>
<proteinExistence type="predicted"/>
<evidence type="ECO:0000313" key="3">
    <source>
        <dbReference type="Proteomes" id="UP000230750"/>
    </source>
</evidence>
<dbReference type="PANTHER" id="PTHR24024">
    <property type="entry name" value="PULMONARY SURFACTANT-ASSOCIATED PROTEIN A"/>
    <property type="match status" value="1"/>
</dbReference>
<feature type="chain" id="PRO_5013890021" evidence="1">
    <location>
        <begin position="25"/>
        <end position="248"/>
    </location>
</feature>
<dbReference type="InterPro" id="IPR051077">
    <property type="entry name" value="Ca-dependent_lectin"/>
</dbReference>
<dbReference type="Proteomes" id="UP000230750">
    <property type="component" value="Unassembled WGS sequence"/>
</dbReference>
<dbReference type="GO" id="GO:0005615">
    <property type="term" value="C:extracellular space"/>
    <property type="evidence" value="ECO:0007669"/>
    <property type="project" value="TreeGrafter"/>
</dbReference>
<evidence type="ECO:0000313" key="2">
    <source>
        <dbReference type="EMBL" id="PIK60103.1"/>
    </source>
</evidence>
<evidence type="ECO:0000256" key="1">
    <source>
        <dbReference type="SAM" id="SignalP"/>
    </source>
</evidence>
<reference evidence="2 3" key="1">
    <citation type="journal article" date="2017" name="PLoS Biol.">
        <title>The sea cucumber genome provides insights into morphological evolution and visceral regeneration.</title>
        <authorList>
            <person name="Zhang X."/>
            <person name="Sun L."/>
            <person name="Yuan J."/>
            <person name="Sun Y."/>
            <person name="Gao Y."/>
            <person name="Zhang L."/>
            <person name="Li S."/>
            <person name="Dai H."/>
            <person name="Hamel J.F."/>
            <person name="Liu C."/>
            <person name="Yu Y."/>
            <person name="Liu S."/>
            <person name="Lin W."/>
            <person name="Guo K."/>
            <person name="Jin S."/>
            <person name="Xu P."/>
            <person name="Storey K.B."/>
            <person name="Huan P."/>
            <person name="Zhang T."/>
            <person name="Zhou Y."/>
            <person name="Zhang J."/>
            <person name="Lin C."/>
            <person name="Li X."/>
            <person name="Xing L."/>
            <person name="Huo D."/>
            <person name="Sun M."/>
            <person name="Wang L."/>
            <person name="Mercier A."/>
            <person name="Li F."/>
            <person name="Yang H."/>
            <person name="Xiang J."/>
        </authorList>
    </citation>
    <scope>NUCLEOTIDE SEQUENCE [LARGE SCALE GENOMIC DNA]</scope>
    <source>
        <strain evidence="2">Shaxun</strain>
        <tissue evidence="2">Muscle</tissue>
    </source>
</reference>
<organism evidence="2 3">
    <name type="scientific">Stichopus japonicus</name>
    <name type="common">Sea cucumber</name>
    <dbReference type="NCBI Taxonomy" id="307972"/>
    <lineage>
        <taxon>Eukaryota</taxon>
        <taxon>Metazoa</taxon>
        <taxon>Echinodermata</taxon>
        <taxon>Eleutherozoa</taxon>
        <taxon>Echinozoa</taxon>
        <taxon>Holothuroidea</taxon>
        <taxon>Aspidochirotacea</taxon>
        <taxon>Aspidochirotida</taxon>
        <taxon>Stichopodidae</taxon>
        <taxon>Apostichopus</taxon>
    </lineage>
</organism>
<feature type="signal peptide" evidence="1">
    <location>
        <begin position="1"/>
        <end position="24"/>
    </location>
</feature>
<keyword evidence="1" id="KW-0732">Signal</keyword>
<name>A0A2G8LIL9_STIJA</name>
<dbReference type="OrthoDB" id="6086925at2759"/>
<dbReference type="AlphaFoldDB" id="A0A2G8LIL9"/>